<dbReference type="Gene3D" id="3.10.110.10">
    <property type="entry name" value="Ubiquitin Conjugating Enzyme"/>
    <property type="match status" value="1"/>
</dbReference>
<dbReference type="Proteomes" id="UP001152798">
    <property type="component" value="Chromosome 2"/>
</dbReference>
<dbReference type="SUPFAM" id="SSF54495">
    <property type="entry name" value="UBC-like"/>
    <property type="match status" value="1"/>
</dbReference>
<evidence type="ECO:0000256" key="7">
    <source>
        <dbReference type="RuleBase" id="RU362109"/>
    </source>
</evidence>
<dbReference type="GO" id="GO:0061631">
    <property type="term" value="F:ubiquitin conjugating enzyme activity"/>
    <property type="evidence" value="ECO:0007669"/>
    <property type="project" value="UniProtKB-EC"/>
</dbReference>
<organism evidence="9 10">
    <name type="scientific">Nezara viridula</name>
    <name type="common">Southern green stink bug</name>
    <name type="synonym">Cimex viridulus</name>
    <dbReference type="NCBI Taxonomy" id="85310"/>
    <lineage>
        <taxon>Eukaryota</taxon>
        <taxon>Metazoa</taxon>
        <taxon>Ecdysozoa</taxon>
        <taxon>Arthropoda</taxon>
        <taxon>Hexapoda</taxon>
        <taxon>Insecta</taxon>
        <taxon>Pterygota</taxon>
        <taxon>Neoptera</taxon>
        <taxon>Paraneoptera</taxon>
        <taxon>Hemiptera</taxon>
        <taxon>Heteroptera</taxon>
        <taxon>Panheteroptera</taxon>
        <taxon>Pentatomomorpha</taxon>
        <taxon>Pentatomoidea</taxon>
        <taxon>Pentatomidae</taxon>
        <taxon>Pentatominae</taxon>
        <taxon>Nezara</taxon>
    </lineage>
</organism>
<dbReference type="SMART" id="SM00212">
    <property type="entry name" value="UBCc"/>
    <property type="match status" value="1"/>
</dbReference>
<feature type="active site" description="Glycyl thioester intermediate" evidence="6">
    <location>
        <position position="89"/>
    </location>
</feature>
<evidence type="ECO:0000256" key="2">
    <source>
        <dbReference type="ARBA" id="ARBA00022679"/>
    </source>
</evidence>
<keyword evidence="4 7" id="KW-0833">Ubl conjugation pathway</keyword>
<keyword evidence="2" id="KW-0808">Transferase</keyword>
<evidence type="ECO:0000313" key="10">
    <source>
        <dbReference type="Proteomes" id="UP001152798"/>
    </source>
</evidence>
<dbReference type="EMBL" id="OV725078">
    <property type="protein sequence ID" value="CAH1393411.1"/>
    <property type="molecule type" value="Genomic_DNA"/>
</dbReference>
<dbReference type="InterPro" id="IPR016135">
    <property type="entry name" value="UBQ-conjugating_enzyme/RWD"/>
</dbReference>
<name>A0A9P0EGE4_NEZVI</name>
<evidence type="ECO:0000259" key="8">
    <source>
        <dbReference type="PROSITE" id="PS50127"/>
    </source>
</evidence>
<evidence type="ECO:0000256" key="1">
    <source>
        <dbReference type="ARBA" id="ARBA00012486"/>
    </source>
</evidence>
<evidence type="ECO:0000256" key="6">
    <source>
        <dbReference type="PROSITE-ProRule" id="PRU10133"/>
    </source>
</evidence>
<dbReference type="Pfam" id="PF00179">
    <property type="entry name" value="UQ_con"/>
    <property type="match status" value="1"/>
</dbReference>
<dbReference type="CDD" id="cd23805">
    <property type="entry name" value="UBCc_UBE2T"/>
    <property type="match status" value="1"/>
</dbReference>
<feature type="domain" description="UBC core" evidence="8">
    <location>
        <begin position="5"/>
        <end position="155"/>
    </location>
</feature>
<protein>
    <recommendedName>
        <fullName evidence="1">E2 ubiquitin-conjugating enzyme</fullName>
        <ecNumber evidence="1">2.3.2.23</ecNumber>
    </recommendedName>
</protein>
<dbReference type="PROSITE" id="PS00183">
    <property type="entry name" value="UBC_1"/>
    <property type="match status" value="1"/>
</dbReference>
<comment type="similarity">
    <text evidence="7">Belongs to the ubiquitin-conjugating enzyme family.</text>
</comment>
<dbReference type="OrthoDB" id="9978460at2759"/>
<keyword evidence="3 7" id="KW-0547">Nucleotide-binding</keyword>
<dbReference type="PANTHER" id="PTHR24068">
    <property type="entry name" value="UBIQUITIN-CONJUGATING ENZYME E2"/>
    <property type="match status" value="1"/>
</dbReference>
<dbReference type="EC" id="2.3.2.23" evidence="1"/>
<keyword evidence="10" id="KW-1185">Reference proteome</keyword>
<keyword evidence="5 7" id="KW-0067">ATP-binding</keyword>
<gene>
    <name evidence="9" type="ORF">NEZAVI_LOCUS4088</name>
</gene>
<dbReference type="PROSITE" id="PS50127">
    <property type="entry name" value="UBC_2"/>
    <property type="match status" value="1"/>
</dbReference>
<proteinExistence type="inferred from homology"/>
<dbReference type="GO" id="GO:0005524">
    <property type="term" value="F:ATP binding"/>
    <property type="evidence" value="ECO:0007669"/>
    <property type="project" value="UniProtKB-UniRule"/>
</dbReference>
<dbReference type="FunFam" id="3.10.110.10:FF:000060">
    <property type="entry name" value="Ubiquitin conjugating enzyme (UbcB)"/>
    <property type="match status" value="1"/>
</dbReference>
<dbReference type="AlphaFoldDB" id="A0A9P0EGE4"/>
<evidence type="ECO:0000256" key="5">
    <source>
        <dbReference type="ARBA" id="ARBA00022840"/>
    </source>
</evidence>
<accession>A0A9P0EGE4</accession>
<reference evidence="9" key="1">
    <citation type="submission" date="2022-01" db="EMBL/GenBank/DDBJ databases">
        <authorList>
            <person name="King R."/>
        </authorList>
    </citation>
    <scope>NUCLEOTIDE SEQUENCE</scope>
</reference>
<sequence>MNNPGISNRLRKEMERFLTEPPSGISCCIRDSNISTLDANIIGPPGSPYEGGVFHLEVQLPREYPFQPPRVVFITPIYHPNIDEGGRICLDLLKLPPSGSWRCTTTIANVLIAVQCLLASPNPSDPLNPEIAALMQSDIKQFEKTAKEHTLKFCKVGSLSGAEANTQSSNHMPEKMDCD</sequence>
<evidence type="ECO:0000256" key="4">
    <source>
        <dbReference type="ARBA" id="ARBA00022786"/>
    </source>
</evidence>
<evidence type="ECO:0000256" key="3">
    <source>
        <dbReference type="ARBA" id="ARBA00022741"/>
    </source>
</evidence>
<evidence type="ECO:0000313" key="9">
    <source>
        <dbReference type="EMBL" id="CAH1393411.1"/>
    </source>
</evidence>
<dbReference type="InterPro" id="IPR000608">
    <property type="entry name" value="UBC"/>
</dbReference>
<dbReference type="InterPro" id="IPR023313">
    <property type="entry name" value="UBQ-conjugating_AS"/>
</dbReference>